<organism evidence="1 2">
    <name type="scientific">Bradyrhizobium canariense</name>
    <dbReference type="NCBI Taxonomy" id="255045"/>
    <lineage>
        <taxon>Bacteria</taxon>
        <taxon>Pseudomonadati</taxon>
        <taxon>Pseudomonadota</taxon>
        <taxon>Alphaproteobacteria</taxon>
        <taxon>Hyphomicrobiales</taxon>
        <taxon>Nitrobacteraceae</taxon>
        <taxon>Bradyrhizobium</taxon>
    </lineage>
</organism>
<dbReference type="RefSeq" id="WP_085357187.1">
    <property type="nucleotide sequence ID" value="NZ_NAFD01000109.1"/>
</dbReference>
<name>A0A1X3HFX5_9BRAD</name>
<dbReference type="AlphaFoldDB" id="A0A1X3HFX5"/>
<evidence type="ECO:0000313" key="2">
    <source>
        <dbReference type="Proteomes" id="UP000193553"/>
    </source>
</evidence>
<comment type="caution">
    <text evidence="1">The sequence shown here is derived from an EMBL/GenBank/DDBJ whole genome shotgun (WGS) entry which is preliminary data.</text>
</comment>
<evidence type="ECO:0000313" key="1">
    <source>
        <dbReference type="EMBL" id="OSJ19399.1"/>
    </source>
</evidence>
<accession>A0A1X3HFX5</accession>
<gene>
    <name evidence="1" type="ORF">BSZ18_00525</name>
</gene>
<reference evidence="1 2" key="1">
    <citation type="submission" date="2017-03" db="EMBL/GenBank/DDBJ databases">
        <title>Whole genome sequences of fourteen strains of Bradyrhizobium canariense and one strain of Bradyrhizobium japonicum isolated from Lupinus (Papilionoideae: Genisteae) species in Algeria.</title>
        <authorList>
            <person name="Crovadore J."/>
            <person name="Chekireb D."/>
            <person name="Brachmann A."/>
            <person name="Chablais R."/>
            <person name="Cochard B."/>
            <person name="Lefort F."/>
        </authorList>
    </citation>
    <scope>NUCLEOTIDE SEQUENCE [LARGE SCALE GENOMIC DNA]</scope>
    <source>
        <strain evidence="1 2">UBMA195</strain>
    </source>
</reference>
<dbReference type="Proteomes" id="UP000193553">
    <property type="component" value="Unassembled WGS sequence"/>
</dbReference>
<sequence length="68" mass="7668">MSIKSTTIAARVELLSDRIRRLAVTSHIEEQYEEVLILRETLRLASDKARKLRPLRAKDAVGNLAALP</sequence>
<protein>
    <submittedName>
        <fullName evidence="1">Uncharacterized protein</fullName>
    </submittedName>
</protein>
<proteinExistence type="predicted"/>
<dbReference type="EMBL" id="NAFI01000103">
    <property type="protein sequence ID" value="OSJ19399.1"/>
    <property type="molecule type" value="Genomic_DNA"/>
</dbReference>